<sequence>KQHTAFVTLKEALLTAPVLRLPDFNLTFIVVTDASAIAVGCLLMQNDGEGERPIAYESRKLNDAESRYPVHEQELFAIIVC</sequence>
<accession>A0A822DL83</accession>
<feature type="non-terminal residue" evidence="2">
    <location>
        <position position="81"/>
    </location>
</feature>
<dbReference type="Gene3D" id="3.10.20.370">
    <property type="match status" value="1"/>
</dbReference>
<feature type="non-terminal residue" evidence="2">
    <location>
        <position position="1"/>
    </location>
</feature>
<dbReference type="EMBL" id="CAJOBR010063702">
    <property type="protein sequence ID" value="CAF5077954.1"/>
    <property type="molecule type" value="Genomic_DNA"/>
</dbReference>
<reference evidence="2" key="1">
    <citation type="submission" date="2021-02" db="EMBL/GenBank/DDBJ databases">
        <authorList>
            <person name="Nowell W R."/>
        </authorList>
    </citation>
    <scope>NUCLEOTIDE SEQUENCE</scope>
</reference>
<evidence type="ECO:0000313" key="2">
    <source>
        <dbReference type="EMBL" id="CAF5077954.1"/>
    </source>
</evidence>
<organism evidence="2 3">
    <name type="scientific">Rotaria socialis</name>
    <dbReference type="NCBI Taxonomy" id="392032"/>
    <lineage>
        <taxon>Eukaryota</taxon>
        <taxon>Metazoa</taxon>
        <taxon>Spiralia</taxon>
        <taxon>Gnathifera</taxon>
        <taxon>Rotifera</taxon>
        <taxon>Eurotatoria</taxon>
        <taxon>Bdelloidea</taxon>
        <taxon>Philodinida</taxon>
        <taxon>Philodinidae</taxon>
        <taxon>Rotaria</taxon>
    </lineage>
</organism>
<comment type="caution">
    <text evidence="2">The sequence shown here is derived from an EMBL/GenBank/DDBJ whole genome shotgun (WGS) entry which is preliminary data.</text>
</comment>
<evidence type="ECO:0000313" key="3">
    <source>
        <dbReference type="Proteomes" id="UP000663848"/>
    </source>
</evidence>
<dbReference type="InterPro" id="IPR041577">
    <property type="entry name" value="RT_RNaseH_2"/>
</dbReference>
<feature type="domain" description="Reverse transcriptase/retrotransposon-derived protein RNase H-like" evidence="1">
    <location>
        <begin position="2"/>
        <end position="80"/>
    </location>
</feature>
<dbReference type="SUPFAM" id="SSF56672">
    <property type="entry name" value="DNA/RNA polymerases"/>
    <property type="match status" value="1"/>
</dbReference>
<dbReference type="AlphaFoldDB" id="A0A822DL83"/>
<dbReference type="Pfam" id="PF17919">
    <property type="entry name" value="RT_RNaseH_2"/>
    <property type="match status" value="1"/>
</dbReference>
<dbReference type="PANTHER" id="PTHR34072">
    <property type="entry name" value="ENZYMATIC POLYPROTEIN-RELATED"/>
    <property type="match status" value="1"/>
</dbReference>
<protein>
    <recommendedName>
        <fullName evidence="1">Reverse transcriptase/retrotransposon-derived protein RNase H-like domain-containing protein</fullName>
    </recommendedName>
</protein>
<dbReference type="Proteomes" id="UP000663848">
    <property type="component" value="Unassembled WGS sequence"/>
</dbReference>
<dbReference type="InterPro" id="IPR043502">
    <property type="entry name" value="DNA/RNA_pol_sf"/>
</dbReference>
<name>A0A822DL83_9BILA</name>
<gene>
    <name evidence="2" type="ORF">QYT958_LOCUS43721</name>
</gene>
<proteinExistence type="predicted"/>
<evidence type="ECO:0000259" key="1">
    <source>
        <dbReference type="Pfam" id="PF17919"/>
    </source>
</evidence>